<dbReference type="PANTHER" id="PTHR14149:SF14">
    <property type="entry name" value="CALPONIN-HOMOLOGY (CH) DOMAIN-CONTAINING PROTEIN"/>
    <property type="match status" value="1"/>
</dbReference>
<dbReference type="SUPFAM" id="SSF48350">
    <property type="entry name" value="GTPase activation domain, GAP"/>
    <property type="match status" value="1"/>
</dbReference>
<dbReference type="PROSITE" id="PS50096">
    <property type="entry name" value="IQ"/>
    <property type="match status" value="4"/>
</dbReference>
<accession>A0A8C4X1F1</accession>
<dbReference type="GO" id="GO:0005516">
    <property type="term" value="F:calmodulin binding"/>
    <property type="evidence" value="ECO:0007669"/>
    <property type="project" value="TreeGrafter"/>
</dbReference>
<dbReference type="GO" id="GO:1903479">
    <property type="term" value="P:mitotic actomyosin contractile ring assembly actin filament organization"/>
    <property type="evidence" value="ECO:0007669"/>
    <property type="project" value="TreeGrafter"/>
</dbReference>
<keyword evidence="3" id="KW-1185">Reference proteome</keyword>
<dbReference type="PROSITE" id="PS01159">
    <property type="entry name" value="WW_DOMAIN_1"/>
    <property type="match status" value="1"/>
</dbReference>
<evidence type="ECO:0000313" key="3">
    <source>
        <dbReference type="Proteomes" id="UP000694388"/>
    </source>
</evidence>
<feature type="domain" description="Ras-GAP" evidence="1">
    <location>
        <begin position="548"/>
        <end position="781"/>
    </location>
</feature>
<evidence type="ECO:0000259" key="1">
    <source>
        <dbReference type="PROSITE" id="PS50018"/>
    </source>
</evidence>
<dbReference type="GO" id="GO:0005096">
    <property type="term" value="F:GTPase activator activity"/>
    <property type="evidence" value="ECO:0007669"/>
    <property type="project" value="TreeGrafter"/>
</dbReference>
<dbReference type="Pfam" id="PF00616">
    <property type="entry name" value="RasGAP"/>
    <property type="match status" value="1"/>
</dbReference>
<dbReference type="PROSITE" id="PS50018">
    <property type="entry name" value="RAS_GTPASE_ACTIV_2"/>
    <property type="match status" value="1"/>
</dbReference>
<dbReference type="InterPro" id="IPR008936">
    <property type="entry name" value="Rho_GTPase_activation_prot"/>
</dbReference>
<dbReference type="AlphaFoldDB" id="A0A8C4X1F1"/>
<dbReference type="SUPFAM" id="SSF143885">
    <property type="entry name" value="RGC domain-like"/>
    <property type="match status" value="1"/>
</dbReference>
<dbReference type="Pfam" id="PF00612">
    <property type="entry name" value="IQ"/>
    <property type="match status" value="4"/>
</dbReference>
<dbReference type="FunFam" id="1.10.506.10:FF:000004">
    <property type="entry name" value="IQ motif containing GTPase activating protein 1"/>
    <property type="match status" value="1"/>
</dbReference>
<sequence>MLSAVAVINQALERGLCPDAWAFLTRPEVGIVHLESDNQQRYMNALVELKEEHAAQGVKFLTWNDIQHCVESVNAAVEDDHDRVLAVSLVNEAVEEGHAGTTLRALLLPVMKLAGVDEELVDLYQYVLQRDKVDKARVTGDSLAMLWWEEIQDGIFNANKDDEDAYNFAVCVAAINTALEEESAISTLRLLQTPAVGILGIVPQCAEVYQLQLAEAKEAKAPDGDDGGEWVRHCFRRGTGYYFNLRNLKGTWKEPEICCINVGQLSREEIQAVVLRETATYNREQLWLAHESLVVWLQARCRGWLARRDFGKHLAILQVHRPAAVRIQACWKGFVQRRRYQERMDFFSSNVETIILLQSWVRMYKERKKYLQKQKFYRDHVGAIIKIQTFFRANRARGDYRTLIKATDAPVSVLRKFVHLLEQSEGDLQEELEVLRLRQEVMSAIRSNQQLEQDLNTMDIKIGLLVKNRITLEDVVSHSMKLNKKNKEQVMDMMTQDKHKGLKSLNKEKRQTLEAYQHLFYLLQTNPNYLAKLIFQMPQNRFTKFMDSVIFSVYNYGSNLREEYLLLKLFKTALEEEIKCKVDHLQEIVTGNPTVIKMVLSFNRGPRGQNSLRDLLAPFIQDVINDKTLHININPVEVYKAWVNHMECQTGEASHLPYDVAPEQALCHVEVRRKVESSIHSLCTAADRLMRSITSAVHKIPYGIRFMAKVLKNSLQEKFPDANEEELLKIVGNLLYYRYMNPAIVAPDGFDVVDVLAGGQLQAEQRRNLGSVAKVLQFAAAGKLFDGESSHMASMNDYLLSAHQKFREFFREACEVSDPEEMFNIDEYSDLVTVTKPVVHTTVEEIINTHMLLLEHEDTIAVDHNDPLHELLHDLGDVPSLSMLVGDTMEASDATREAQLAKTEISLALKSKFDVPKADDGMHTLLLRTKQHIVDVIRAQSGETLLDILKTPAKSEQAIAYEHMMRRRLGRTDENCSSSLEQKKNSVMKNLQILEASTMISAANNYQELVNEIAKDLRNQRRHRQRRRVELLKLQQTLDALTRKATFFGEQADYYNQYIHTCLDNLDRGRKISRHTVHTGNTRHNRKAKQMTLHYTAARLHEKGVLLEIENLQQNQFRNVQFDITPAEEIGSFDVKAKFMGVNMEKVQLNFQDLLQLQYEGVAIMKMFDKIKVNVNLLIFLINNKFYGK</sequence>
<name>A0A8C4X1F1_EPTBU</name>
<dbReference type="InterPro" id="IPR023152">
    <property type="entry name" value="RasGAP_CS"/>
</dbReference>
<evidence type="ECO:0000313" key="2">
    <source>
        <dbReference type="Ensembl" id="ENSEBUP00000025650.1"/>
    </source>
</evidence>
<dbReference type="InterPro" id="IPR001202">
    <property type="entry name" value="WW_dom"/>
</dbReference>
<dbReference type="SMART" id="SM00015">
    <property type="entry name" value="IQ"/>
    <property type="match status" value="4"/>
</dbReference>
<proteinExistence type="predicted"/>
<dbReference type="InterPro" id="IPR000593">
    <property type="entry name" value="RasGAP_C"/>
</dbReference>
<dbReference type="InterPro" id="IPR000048">
    <property type="entry name" value="IQ_motif_EF-hand-BS"/>
</dbReference>
<dbReference type="Pfam" id="PF03836">
    <property type="entry name" value="RasGAP_C"/>
    <property type="match status" value="1"/>
</dbReference>
<dbReference type="Ensembl" id="ENSEBUT00000026226.1">
    <property type="protein sequence ID" value="ENSEBUP00000025650.1"/>
    <property type="gene ID" value="ENSEBUG00000015802.1"/>
</dbReference>
<organism evidence="2 3">
    <name type="scientific">Eptatretus burgeri</name>
    <name type="common">Inshore hagfish</name>
    <dbReference type="NCBI Taxonomy" id="7764"/>
    <lineage>
        <taxon>Eukaryota</taxon>
        <taxon>Metazoa</taxon>
        <taxon>Chordata</taxon>
        <taxon>Craniata</taxon>
        <taxon>Vertebrata</taxon>
        <taxon>Cyclostomata</taxon>
        <taxon>Myxini</taxon>
        <taxon>Myxiniformes</taxon>
        <taxon>Myxinidae</taxon>
        <taxon>Eptatretinae</taxon>
        <taxon>Eptatretus</taxon>
    </lineage>
</organism>
<dbReference type="OMA" id="HININPV"/>
<dbReference type="Gene3D" id="4.10.270.10">
    <property type="entry name" value="Myosin, subunit A"/>
    <property type="match status" value="1"/>
</dbReference>
<dbReference type="GO" id="GO:0051015">
    <property type="term" value="F:actin filament binding"/>
    <property type="evidence" value="ECO:0007669"/>
    <property type="project" value="TreeGrafter"/>
</dbReference>
<dbReference type="PANTHER" id="PTHR14149">
    <property type="entry name" value="RAS GTPASE-ACTIVATING PROTEIN WITH IQ MOTIF"/>
    <property type="match status" value="1"/>
</dbReference>
<dbReference type="PROSITE" id="PS00509">
    <property type="entry name" value="RAS_GTPASE_ACTIV_1"/>
    <property type="match status" value="1"/>
</dbReference>
<dbReference type="Gene3D" id="1.20.5.190">
    <property type="match status" value="1"/>
</dbReference>
<reference evidence="2" key="1">
    <citation type="submission" date="2025-08" db="UniProtKB">
        <authorList>
            <consortium name="Ensembl"/>
        </authorList>
    </citation>
    <scope>IDENTIFICATION</scope>
</reference>
<dbReference type="InterPro" id="IPR001936">
    <property type="entry name" value="RasGAP_dom"/>
</dbReference>
<reference evidence="2" key="2">
    <citation type="submission" date="2025-09" db="UniProtKB">
        <authorList>
            <consortium name="Ensembl"/>
        </authorList>
    </citation>
    <scope>IDENTIFICATION</scope>
</reference>
<dbReference type="Gene3D" id="1.10.506.10">
    <property type="entry name" value="GTPase Activation - p120gap, domain 1"/>
    <property type="match status" value="1"/>
</dbReference>
<dbReference type="GeneTree" id="ENSGT00950000183076"/>
<protein>
    <submittedName>
        <fullName evidence="2">IQ motif containing GTPase activating protein 2</fullName>
    </submittedName>
</protein>
<dbReference type="SMART" id="SM00323">
    <property type="entry name" value="RasGAP"/>
    <property type="match status" value="1"/>
</dbReference>
<dbReference type="Proteomes" id="UP000694388">
    <property type="component" value="Unplaced"/>
</dbReference>
<dbReference type="GO" id="GO:0005938">
    <property type="term" value="C:cell cortex"/>
    <property type="evidence" value="ECO:0007669"/>
    <property type="project" value="TreeGrafter"/>
</dbReference>